<feature type="compositionally biased region" description="Basic residues" evidence="6">
    <location>
        <begin position="55"/>
        <end position="71"/>
    </location>
</feature>
<keyword evidence="3 7" id="KW-0812">Transmembrane</keyword>
<dbReference type="InterPro" id="IPR050367">
    <property type="entry name" value="APC_superfamily"/>
</dbReference>
<evidence type="ECO:0000313" key="8">
    <source>
        <dbReference type="EMBL" id="PKZ42740.1"/>
    </source>
</evidence>
<dbReference type="EMBL" id="PKIZ01000001">
    <property type="protein sequence ID" value="PKZ42740.1"/>
    <property type="molecule type" value="Genomic_DNA"/>
</dbReference>
<feature type="transmembrane region" description="Helical" evidence="7">
    <location>
        <begin position="295"/>
        <end position="314"/>
    </location>
</feature>
<gene>
    <name evidence="8" type="ORF">CYJ76_00305</name>
</gene>
<proteinExistence type="predicted"/>
<sequence>MPHEQRDPDPAQPPLGPSGAHRLRHLHRDQRAGRQHHHRGRERCRLHPGGAAAGRRGRLLGHRRRLHHPQARRAGVLRGGGPGHQGARRGRQPPDRRAGGLRRDLRRGRGRPGRHRGAAAGRGLLARPPVHREPHRGPAHAGGVHPRRRPVGGVSARRLTFLDALTIGLAAMVGAGVFGVWGPATAAAGAWLLAALAVAALVAWCNASSSAQLAARHPGAGGTYLYGRERLSPFWGYLAGWCFVVGKTASCAAMAMVAGSYLWPGREQLLGVFAVVALTAVTLGGVVRSARVARVVVGLVLLGIVGTLLVSWFLPPDPTLWTPTRDAAVVPGRPSPHGLLQGAGLLFFAFAGYARIATLGDQVVEPRRTVPRAVAWGLGTVLVLYAAVAVTLLARLRPEGIVASAAPLRDLAGGASSWWAVVVGVLAGLAAVGALWALLLGVASTLKAMGQRRDLPPALGVTATASTGERVPRVAALAVAGAVVLLVLLLDLRGAIGFSGVGVLLYYAVANAAAFTLRDEWRAGWVVPVVGLVGCVVLVASLPATSLVGGLVMVAVGVVLWFVRRGEPRVADADRVPVSAPRGGRGPRRTGDRPAA</sequence>
<evidence type="ECO:0000256" key="1">
    <source>
        <dbReference type="ARBA" id="ARBA00004651"/>
    </source>
</evidence>
<comment type="subcellular location">
    <subcellularLocation>
        <location evidence="1">Cell membrane</location>
        <topology evidence="1">Multi-pass membrane protein</topology>
    </subcellularLocation>
</comment>
<dbReference type="PANTHER" id="PTHR42770">
    <property type="entry name" value="AMINO ACID TRANSPORTER-RELATED"/>
    <property type="match status" value="1"/>
</dbReference>
<dbReference type="GO" id="GO:0005886">
    <property type="term" value="C:plasma membrane"/>
    <property type="evidence" value="ECO:0007669"/>
    <property type="project" value="UniProtKB-SubCell"/>
</dbReference>
<dbReference type="Pfam" id="PF13520">
    <property type="entry name" value="AA_permease_2"/>
    <property type="match status" value="1"/>
</dbReference>
<reference evidence="8 9" key="1">
    <citation type="submission" date="2017-12" db="EMBL/GenBank/DDBJ databases">
        <title>Phylogenetic diversity of female urinary microbiome.</title>
        <authorList>
            <person name="Thomas-White K."/>
            <person name="Wolfe A.J."/>
        </authorList>
    </citation>
    <scope>NUCLEOTIDE SEQUENCE [LARGE SCALE GENOMIC DNA]</scope>
    <source>
        <strain evidence="8 9">UMB1298</strain>
    </source>
</reference>
<protein>
    <recommendedName>
        <fullName evidence="10">APC family permease</fullName>
    </recommendedName>
</protein>
<evidence type="ECO:0000256" key="5">
    <source>
        <dbReference type="ARBA" id="ARBA00023136"/>
    </source>
</evidence>
<dbReference type="InterPro" id="IPR002293">
    <property type="entry name" value="AA/rel_permease1"/>
</dbReference>
<feature type="transmembrane region" description="Helical" evidence="7">
    <location>
        <begin position="546"/>
        <end position="563"/>
    </location>
</feature>
<dbReference type="AlphaFoldDB" id="A0A2I1PDR6"/>
<feature type="transmembrane region" description="Helical" evidence="7">
    <location>
        <begin position="416"/>
        <end position="443"/>
    </location>
</feature>
<dbReference type="PANTHER" id="PTHR42770:SF7">
    <property type="entry name" value="MEMBRANE PROTEIN"/>
    <property type="match status" value="1"/>
</dbReference>
<feature type="transmembrane region" description="Helical" evidence="7">
    <location>
        <begin position="523"/>
        <end position="540"/>
    </location>
</feature>
<name>A0A2I1PDR6_9MICO</name>
<evidence type="ECO:0000256" key="6">
    <source>
        <dbReference type="SAM" id="MobiDB-lite"/>
    </source>
</evidence>
<organism evidence="8 9">
    <name type="scientific">Kytococcus schroeteri</name>
    <dbReference type="NCBI Taxonomy" id="138300"/>
    <lineage>
        <taxon>Bacteria</taxon>
        <taxon>Bacillati</taxon>
        <taxon>Actinomycetota</taxon>
        <taxon>Actinomycetes</taxon>
        <taxon>Micrococcales</taxon>
        <taxon>Kytococcaceae</taxon>
        <taxon>Kytococcus</taxon>
    </lineage>
</organism>
<feature type="compositionally biased region" description="Basic and acidic residues" evidence="6">
    <location>
        <begin position="92"/>
        <end position="103"/>
    </location>
</feature>
<feature type="region of interest" description="Disordered" evidence="6">
    <location>
        <begin position="1"/>
        <end position="150"/>
    </location>
</feature>
<feature type="compositionally biased region" description="Basic residues" evidence="6">
    <location>
        <begin position="104"/>
        <end position="117"/>
    </location>
</feature>
<keyword evidence="2" id="KW-1003">Cell membrane</keyword>
<evidence type="ECO:0008006" key="10">
    <source>
        <dbReference type="Google" id="ProtNLM"/>
    </source>
</evidence>
<dbReference type="Gene3D" id="1.20.1740.10">
    <property type="entry name" value="Amino acid/polyamine transporter I"/>
    <property type="match status" value="1"/>
</dbReference>
<comment type="caution">
    <text evidence="8">The sequence shown here is derived from an EMBL/GenBank/DDBJ whole genome shotgun (WGS) entry which is preliminary data.</text>
</comment>
<feature type="transmembrane region" description="Helical" evidence="7">
    <location>
        <begin position="269"/>
        <end position="288"/>
    </location>
</feature>
<dbReference type="GO" id="GO:0022857">
    <property type="term" value="F:transmembrane transporter activity"/>
    <property type="evidence" value="ECO:0007669"/>
    <property type="project" value="InterPro"/>
</dbReference>
<feature type="transmembrane region" description="Helical" evidence="7">
    <location>
        <begin position="496"/>
        <end position="516"/>
    </location>
</feature>
<evidence type="ECO:0000313" key="9">
    <source>
        <dbReference type="Proteomes" id="UP000234206"/>
    </source>
</evidence>
<feature type="compositionally biased region" description="Basic residues" evidence="6">
    <location>
        <begin position="21"/>
        <end position="46"/>
    </location>
</feature>
<feature type="transmembrane region" description="Helical" evidence="7">
    <location>
        <begin position="188"/>
        <end position="207"/>
    </location>
</feature>
<feature type="region of interest" description="Disordered" evidence="6">
    <location>
        <begin position="576"/>
        <end position="596"/>
    </location>
</feature>
<feature type="transmembrane region" description="Helical" evidence="7">
    <location>
        <begin position="474"/>
        <end position="490"/>
    </location>
</feature>
<dbReference type="Proteomes" id="UP000234206">
    <property type="component" value="Unassembled WGS sequence"/>
</dbReference>
<dbReference type="OrthoDB" id="259687at2"/>
<feature type="transmembrane region" description="Helical" evidence="7">
    <location>
        <begin position="374"/>
        <end position="396"/>
    </location>
</feature>
<feature type="transmembrane region" description="Helical" evidence="7">
    <location>
        <begin position="159"/>
        <end position="182"/>
    </location>
</feature>
<evidence type="ECO:0000256" key="2">
    <source>
        <dbReference type="ARBA" id="ARBA00022475"/>
    </source>
</evidence>
<accession>A0A2I1PDR6</accession>
<feature type="compositionally biased region" description="Low complexity" evidence="6">
    <location>
        <begin position="118"/>
        <end position="128"/>
    </location>
</feature>
<keyword evidence="5 7" id="KW-0472">Membrane</keyword>
<keyword evidence="4 7" id="KW-1133">Transmembrane helix</keyword>
<feature type="transmembrane region" description="Helical" evidence="7">
    <location>
        <begin position="334"/>
        <end position="353"/>
    </location>
</feature>
<keyword evidence="9" id="KW-1185">Reference proteome</keyword>
<feature type="transmembrane region" description="Helical" evidence="7">
    <location>
        <begin position="234"/>
        <end position="263"/>
    </location>
</feature>
<evidence type="ECO:0000256" key="4">
    <source>
        <dbReference type="ARBA" id="ARBA00022989"/>
    </source>
</evidence>
<evidence type="ECO:0000256" key="7">
    <source>
        <dbReference type="SAM" id="Phobius"/>
    </source>
</evidence>
<evidence type="ECO:0000256" key="3">
    <source>
        <dbReference type="ARBA" id="ARBA00022692"/>
    </source>
</evidence>